<sequence length="389" mass="42889">MVQGTFARFASQRGGNALFALAHSRPSVAAGLLKPANITRHYGTPRRSSAAVPRKLPLAFALDIDGVLLRGPDVLPSAMSAIRILEGNNPYKTKIPYILLTNGGGMSEEARVEKLSKQLGCNLDISQYIQAHTVMKQFVCKYKNKHVLVLGGKRDVLRHLAEDYGFRYVHTTLDVLAWNPAVWPFHQLTEPENATTRRTEFSRTPIAAIFVFHDPRNWALDVQVLCDVIQSGGIIGGPYINLKDHKPVDLIFCNPDLLWRSDFPNSRLGQGAFKEAFQGVFKALTGNEYPYVQLGKPTKVTYDYAKAVLEQLGGGAKKTNSIDKPPRMYMIGDNPESDIAGANAAGWNSILVKTGVWDPERGPPTHPPTHIADDVKAAVLWAIENVQGR</sequence>
<keyword evidence="1" id="KW-0378">Hydrolase</keyword>
<keyword evidence="2" id="KW-1185">Reference proteome</keyword>
<proteinExistence type="predicted"/>
<organism evidence="1 2">
    <name type="scientific">Pluteus cervinus</name>
    <dbReference type="NCBI Taxonomy" id="181527"/>
    <lineage>
        <taxon>Eukaryota</taxon>
        <taxon>Fungi</taxon>
        <taxon>Dikarya</taxon>
        <taxon>Basidiomycota</taxon>
        <taxon>Agaricomycotina</taxon>
        <taxon>Agaricomycetes</taxon>
        <taxon>Agaricomycetidae</taxon>
        <taxon>Agaricales</taxon>
        <taxon>Pluteineae</taxon>
        <taxon>Pluteaceae</taxon>
        <taxon>Pluteus</taxon>
    </lineage>
</organism>
<protein>
    <submittedName>
        <fullName evidence="1">HAD-superfamily hydrolase</fullName>
    </submittedName>
</protein>
<dbReference type="EMBL" id="ML208267">
    <property type="protein sequence ID" value="TFK74535.1"/>
    <property type="molecule type" value="Genomic_DNA"/>
</dbReference>
<dbReference type="Proteomes" id="UP000308600">
    <property type="component" value="Unassembled WGS sequence"/>
</dbReference>
<reference evidence="1 2" key="1">
    <citation type="journal article" date="2019" name="Nat. Ecol. Evol.">
        <title>Megaphylogeny resolves global patterns of mushroom evolution.</title>
        <authorList>
            <person name="Varga T."/>
            <person name="Krizsan K."/>
            <person name="Foldi C."/>
            <person name="Dima B."/>
            <person name="Sanchez-Garcia M."/>
            <person name="Sanchez-Ramirez S."/>
            <person name="Szollosi G.J."/>
            <person name="Szarkandi J.G."/>
            <person name="Papp V."/>
            <person name="Albert L."/>
            <person name="Andreopoulos W."/>
            <person name="Angelini C."/>
            <person name="Antonin V."/>
            <person name="Barry K.W."/>
            <person name="Bougher N.L."/>
            <person name="Buchanan P."/>
            <person name="Buyck B."/>
            <person name="Bense V."/>
            <person name="Catcheside P."/>
            <person name="Chovatia M."/>
            <person name="Cooper J."/>
            <person name="Damon W."/>
            <person name="Desjardin D."/>
            <person name="Finy P."/>
            <person name="Geml J."/>
            <person name="Haridas S."/>
            <person name="Hughes K."/>
            <person name="Justo A."/>
            <person name="Karasinski D."/>
            <person name="Kautmanova I."/>
            <person name="Kiss B."/>
            <person name="Kocsube S."/>
            <person name="Kotiranta H."/>
            <person name="LaButti K.M."/>
            <person name="Lechner B.E."/>
            <person name="Liimatainen K."/>
            <person name="Lipzen A."/>
            <person name="Lukacs Z."/>
            <person name="Mihaltcheva S."/>
            <person name="Morgado L.N."/>
            <person name="Niskanen T."/>
            <person name="Noordeloos M.E."/>
            <person name="Ohm R.A."/>
            <person name="Ortiz-Santana B."/>
            <person name="Ovrebo C."/>
            <person name="Racz N."/>
            <person name="Riley R."/>
            <person name="Savchenko A."/>
            <person name="Shiryaev A."/>
            <person name="Soop K."/>
            <person name="Spirin V."/>
            <person name="Szebenyi C."/>
            <person name="Tomsovsky M."/>
            <person name="Tulloss R.E."/>
            <person name="Uehling J."/>
            <person name="Grigoriev I.V."/>
            <person name="Vagvolgyi C."/>
            <person name="Papp T."/>
            <person name="Martin F.M."/>
            <person name="Miettinen O."/>
            <person name="Hibbett D.S."/>
            <person name="Nagy L.G."/>
        </authorList>
    </citation>
    <scope>NUCLEOTIDE SEQUENCE [LARGE SCALE GENOMIC DNA]</scope>
    <source>
        <strain evidence="1 2">NL-1719</strain>
    </source>
</reference>
<evidence type="ECO:0000313" key="2">
    <source>
        <dbReference type="Proteomes" id="UP000308600"/>
    </source>
</evidence>
<evidence type="ECO:0000313" key="1">
    <source>
        <dbReference type="EMBL" id="TFK74535.1"/>
    </source>
</evidence>
<name>A0ACD3B9M3_9AGAR</name>
<accession>A0ACD3B9M3</accession>
<gene>
    <name evidence="1" type="ORF">BDN72DRAFT_892896</name>
</gene>